<dbReference type="EMBL" id="CP009889">
    <property type="protein sequence ID" value="AIY67242.1"/>
    <property type="molecule type" value="Genomic_DNA"/>
</dbReference>
<dbReference type="STRING" id="1348114.OM33_19505"/>
<proteinExistence type="predicted"/>
<dbReference type="KEGG" id="pseo:OM33_19505"/>
<dbReference type="InterPro" id="IPR021432">
    <property type="entry name" value="DUF3081"/>
</dbReference>
<sequence length="86" mass="10013">MKNELDAKLLLKVFDLIYQKGEDFEDGKLYQGITAFSDIDGYTIYLKGNGVLLRFGFHNTYHLDYEHSKLKDVFMSKLESLVKEVD</sequence>
<keyword evidence="2" id="KW-1185">Reference proteome</keyword>
<gene>
    <name evidence="1" type="ORF">OM33_19505</name>
</gene>
<dbReference type="RefSeq" id="WP_040136068.1">
    <property type="nucleotide sequence ID" value="NZ_CP009889.1"/>
</dbReference>
<evidence type="ECO:0000313" key="1">
    <source>
        <dbReference type="EMBL" id="AIY67242.1"/>
    </source>
</evidence>
<evidence type="ECO:0000313" key="2">
    <source>
        <dbReference type="Proteomes" id="UP000030341"/>
    </source>
</evidence>
<dbReference type="eggNOG" id="ENOG5032ZQ5">
    <property type="taxonomic scope" value="Bacteria"/>
</dbReference>
<accession>A0A0A7EMQ7</accession>
<organism evidence="1 2">
    <name type="scientific">Pseudoalteromonas piratica</name>
    <dbReference type="NCBI Taxonomy" id="1348114"/>
    <lineage>
        <taxon>Bacteria</taxon>
        <taxon>Pseudomonadati</taxon>
        <taxon>Pseudomonadota</taxon>
        <taxon>Gammaproteobacteria</taxon>
        <taxon>Alteromonadales</taxon>
        <taxon>Pseudoalteromonadaceae</taxon>
        <taxon>Pseudoalteromonas</taxon>
    </lineage>
</organism>
<dbReference type="Proteomes" id="UP000030341">
    <property type="component" value="Chromosome 2"/>
</dbReference>
<reference evidence="1 2" key="1">
    <citation type="submission" date="2014-11" db="EMBL/GenBank/DDBJ databases">
        <title>Complete Genome Sequence of Pseudoalteromonas sp. Strain OCN003 Isolated from Kaneohe Bay, Oahu, Hawaii.</title>
        <authorList>
            <person name="Beurmann S."/>
            <person name="Videau P."/>
            <person name="Ushijima B."/>
            <person name="Smith A.M."/>
            <person name="Aeby G.S."/>
            <person name="Callahan S.M."/>
            <person name="Belcaid M."/>
        </authorList>
    </citation>
    <scope>NUCLEOTIDE SEQUENCE [LARGE SCALE GENOMIC DNA]</scope>
    <source>
        <strain evidence="1 2">OCN003</strain>
    </source>
</reference>
<dbReference type="OrthoDB" id="5818611at2"/>
<dbReference type="AlphaFoldDB" id="A0A0A7EMQ7"/>
<dbReference type="HOGENOM" id="CLU_167650_1_0_6"/>
<dbReference type="Pfam" id="PF11280">
    <property type="entry name" value="DUF3081"/>
    <property type="match status" value="1"/>
</dbReference>
<evidence type="ECO:0008006" key="3">
    <source>
        <dbReference type="Google" id="ProtNLM"/>
    </source>
</evidence>
<protein>
    <recommendedName>
        <fullName evidence="3">DUF3081 domain-containing protein</fullName>
    </recommendedName>
</protein>
<name>A0A0A7EMQ7_9GAMM</name>